<evidence type="ECO:0000313" key="3">
    <source>
        <dbReference type="EMBL" id="OZJ06267.1"/>
    </source>
</evidence>
<evidence type="ECO:0000256" key="2">
    <source>
        <dbReference type="SAM" id="SignalP"/>
    </source>
</evidence>
<dbReference type="InterPro" id="IPR052086">
    <property type="entry name" value="Mannan_Polymerase_Subunit"/>
</dbReference>
<comment type="caution">
    <text evidence="3">The sequence shown here is derived from an EMBL/GenBank/DDBJ whole genome shotgun (WGS) entry which is preliminary data.</text>
</comment>
<gene>
    <name evidence="3" type="ORF">BZG36_00822</name>
</gene>
<dbReference type="Proteomes" id="UP000242875">
    <property type="component" value="Unassembled WGS sequence"/>
</dbReference>
<dbReference type="InterPro" id="IPR029044">
    <property type="entry name" value="Nucleotide-diphossugar_trans"/>
</dbReference>
<organism evidence="3 4">
    <name type="scientific">Bifiguratus adelaidae</name>
    <dbReference type="NCBI Taxonomy" id="1938954"/>
    <lineage>
        <taxon>Eukaryota</taxon>
        <taxon>Fungi</taxon>
        <taxon>Fungi incertae sedis</taxon>
        <taxon>Mucoromycota</taxon>
        <taxon>Mucoromycotina</taxon>
        <taxon>Endogonomycetes</taxon>
        <taxon>Endogonales</taxon>
        <taxon>Endogonales incertae sedis</taxon>
        <taxon>Bifiguratus</taxon>
    </lineage>
</organism>
<accession>A0A261Y6M8</accession>
<reference evidence="3 4" key="1">
    <citation type="journal article" date="2017" name="Mycologia">
        <title>Bifiguratus adelaidae, gen. et sp. nov., a new member of Mucoromycotina in endophytic and soil-dwelling habitats.</title>
        <authorList>
            <person name="Torres-Cruz T.J."/>
            <person name="Billingsley Tobias T.L."/>
            <person name="Almatruk M."/>
            <person name="Hesse C."/>
            <person name="Kuske C.R."/>
            <person name="Desiro A."/>
            <person name="Benucci G.M."/>
            <person name="Bonito G."/>
            <person name="Stajich J.E."/>
            <person name="Dunlap C."/>
            <person name="Arnold A.E."/>
            <person name="Porras-Alfaro A."/>
        </authorList>
    </citation>
    <scope>NUCLEOTIDE SEQUENCE [LARGE SCALE GENOMIC DNA]</scope>
    <source>
        <strain evidence="3 4">AZ0501</strain>
    </source>
</reference>
<keyword evidence="4" id="KW-1185">Reference proteome</keyword>
<dbReference type="EMBL" id="MVBO01000005">
    <property type="protein sequence ID" value="OZJ06267.1"/>
    <property type="molecule type" value="Genomic_DNA"/>
</dbReference>
<name>A0A261Y6M8_9FUNG</name>
<dbReference type="AlphaFoldDB" id="A0A261Y6M8"/>
<sequence>MPHRKLRLGALSQSKTVVLLLLLAAVILILDSQQHSAKRRCEAPHTIDRPTYLNLNTANTPTANDSILILTLLSNDEQVLPSYFQLLHSLDYPRNRISLAFLVSDAHDNTMHTLSAHAKALLEETEPALHYESIMVLQKDYRNVIRLRNRNIFDAQPALRAQQARKRNFLLSSTLRPQHDWVVWFDVNMVKVPSTALQDLIGLNVDIVTPNVFVPKSTNVLWGFDRRNWQETDESRLLQMDLIESIPLFEGFWEQTNHRLLMVDMPTNLGSLKKIPLDGVGASFTLVRADVHRAGVNFPAYVYKHCLDSEGFALMAKDVGYQAWGLPGYIVYHRPDEQY</sequence>
<feature type="chain" id="PRO_5012853979" evidence="2">
    <location>
        <begin position="33"/>
        <end position="339"/>
    </location>
</feature>
<dbReference type="GO" id="GO:0000009">
    <property type="term" value="F:alpha-1,6-mannosyltransferase activity"/>
    <property type="evidence" value="ECO:0007669"/>
    <property type="project" value="TreeGrafter"/>
</dbReference>
<evidence type="ECO:0000313" key="4">
    <source>
        <dbReference type="Proteomes" id="UP000242875"/>
    </source>
</evidence>
<dbReference type="OrthoDB" id="2405412at2759"/>
<dbReference type="GO" id="GO:0000136">
    <property type="term" value="C:mannan polymerase complex"/>
    <property type="evidence" value="ECO:0007669"/>
    <property type="project" value="TreeGrafter"/>
</dbReference>
<dbReference type="Gene3D" id="3.90.550.10">
    <property type="entry name" value="Spore Coat Polysaccharide Biosynthesis Protein SpsA, Chain A"/>
    <property type="match status" value="1"/>
</dbReference>
<dbReference type="GO" id="GO:0000032">
    <property type="term" value="P:cell wall mannoprotein biosynthetic process"/>
    <property type="evidence" value="ECO:0007669"/>
    <property type="project" value="TreeGrafter"/>
</dbReference>
<evidence type="ECO:0000256" key="1">
    <source>
        <dbReference type="ARBA" id="ARBA00037964"/>
    </source>
</evidence>
<dbReference type="Pfam" id="PF03452">
    <property type="entry name" value="Anp1"/>
    <property type="match status" value="1"/>
</dbReference>
<dbReference type="GO" id="GO:0006487">
    <property type="term" value="P:protein N-linked glycosylation"/>
    <property type="evidence" value="ECO:0007669"/>
    <property type="project" value="TreeGrafter"/>
</dbReference>
<dbReference type="PANTHER" id="PTHR43083:SF6">
    <property type="entry name" value="MANNAN POLYMERASE COMPLEXES SUBUNIT MNN9"/>
    <property type="match status" value="1"/>
</dbReference>
<feature type="signal peptide" evidence="2">
    <location>
        <begin position="1"/>
        <end position="32"/>
    </location>
</feature>
<comment type="similarity">
    <text evidence="1">Belongs to the ANP1/MMN9/VAN1 family.</text>
</comment>
<proteinExistence type="inferred from homology"/>
<keyword evidence="2" id="KW-0732">Signal</keyword>
<dbReference type="PANTHER" id="PTHR43083">
    <property type="entry name" value="MANNAN POLYMERASE II"/>
    <property type="match status" value="1"/>
</dbReference>
<protein>
    <submittedName>
        <fullName evidence="3">Uncharacterized protein</fullName>
    </submittedName>
</protein>